<dbReference type="Gramene" id="TKV94950">
    <property type="protein sequence ID" value="TKV94950"/>
    <property type="gene ID" value="SEVIR_9G329900v2"/>
</dbReference>
<evidence type="ECO:0000313" key="2">
    <source>
        <dbReference type="Proteomes" id="UP000298652"/>
    </source>
</evidence>
<proteinExistence type="predicted"/>
<dbReference type="Proteomes" id="UP000298652">
    <property type="component" value="Chromosome 9"/>
</dbReference>
<sequence>MEAGLPTMLSDPLVDLSMDYAPEVEDTSRLGTTISMLQEVIHSVEGPTVPSSSGGVPSSTTALVDATKVGEVGALGAVVGEKLEPQIAKNTGGLVVKLPSESEFQRAIQSFQDLYDRAQRNTQALQ</sequence>
<dbReference type="AlphaFoldDB" id="A0A4U6T0I1"/>
<reference evidence="1" key="1">
    <citation type="submission" date="2019-03" db="EMBL/GenBank/DDBJ databases">
        <title>WGS assembly of Setaria viridis.</title>
        <authorList>
            <person name="Huang P."/>
            <person name="Jenkins J."/>
            <person name="Grimwood J."/>
            <person name="Barry K."/>
            <person name="Healey A."/>
            <person name="Mamidi S."/>
            <person name="Sreedasyam A."/>
            <person name="Shu S."/>
            <person name="Feldman M."/>
            <person name="Wu J."/>
            <person name="Yu Y."/>
            <person name="Chen C."/>
            <person name="Johnson J."/>
            <person name="Rokhsar D."/>
            <person name="Baxter I."/>
            <person name="Schmutz J."/>
            <person name="Brutnell T."/>
            <person name="Kellogg E."/>
        </authorList>
    </citation>
    <scope>NUCLEOTIDE SEQUENCE [LARGE SCALE GENOMIC DNA]</scope>
</reference>
<protein>
    <submittedName>
        <fullName evidence="1">Uncharacterized protein</fullName>
    </submittedName>
</protein>
<name>A0A4U6T0I1_SETVI</name>
<accession>A0A4U6T0I1</accession>
<evidence type="ECO:0000313" key="1">
    <source>
        <dbReference type="EMBL" id="TKV94950.1"/>
    </source>
</evidence>
<organism evidence="1 2">
    <name type="scientific">Setaria viridis</name>
    <name type="common">Green bristlegrass</name>
    <name type="synonym">Setaria italica subsp. viridis</name>
    <dbReference type="NCBI Taxonomy" id="4556"/>
    <lineage>
        <taxon>Eukaryota</taxon>
        <taxon>Viridiplantae</taxon>
        <taxon>Streptophyta</taxon>
        <taxon>Embryophyta</taxon>
        <taxon>Tracheophyta</taxon>
        <taxon>Spermatophyta</taxon>
        <taxon>Magnoliopsida</taxon>
        <taxon>Liliopsida</taxon>
        <taxon>Poales</taxon>
        <taxon>Poaceae</taxon>
        <taxon>PACMAD clade</taxon>
        <taxon>Panicoideae</taxon>
        <taxon>Panicodae</taxon>
        <taxon>Paniceae</taxon>
        <taxon>Cenchrinae</taxon>
        <taxon>Setaria</taxon>
    </lineage>
</organism>
<dbReference type="EMBL" id="CM016560">
    <property type="protein sequence ID" value="TKV94950.1"/>
    <property type="molecule type" value="Genomic_DNA"/>
</dbReference>
<gene>
    <name evidence="1" type="ORF">SEVIR_9G329900v2</name>
</gene>
<keyword evidence="2" id="KW-1185">Reference proteome</keyword>